<dbReference type="Proteomes" id="UP000289856">
    <property type="component" value="Chromosome"/>
</dbReference>
<dbReference type="InterPro" id="IPR007325">
    <property type="entry name" value="KFase/CYL"/>
</dbReference>
<dbReference type="EMBL" id="AP019400">
    <property type="protein sequence ID" value="BBI35034.1"/>
    <property type="molecule type" value="Genomic_DNA"/>
</dbReference>
<dbReference type="Pfam" id="PF04199">
    <property type="entry name" value="Cyclase"/>
    <property type="match status" value="1"/>
</dbReference>
<dbReference type="RefSeq" id="WP_130613363.1">
    <property type="nucleotide sequence ID" value="NZ_AP019400.1"/>
</dbReference>
<reference evidence="1 2" key="1">
    <citation type="submission" date="2019-01" db="EMBL/GenBank/DDBJ databases">
        <title>Complete genome sequence of Cohnella hallensis HS21 isolated from Korean fir (Abies koreana) rhizospheric soil.</title>
        <authorList>
            <person name="Jiang L."/>
            <person name="Kang S.W."/>
            <person name="Kim S."/>
            <person name="Jung J."/>
            <person name="Kim C.Y."/>
            <person name="Kim D.H."/>
            <person name="Kim S.W."/>
            <person name="Lee J."/>
        </authorList>
    </citation>
    <scope>NUCLEOTIDE SEQUENCE [LARGE SCALE GENOMIC DNA]</scope>
    <source>
        <strain evidence="1 2">HS21</strain>
    </source>
</reference>
<dbReference type="KEGG" id="cohn:KCTCHS21_44330"/>
<evidence type="ECO:0000313" key="1">
    <source>
        <dbReference type="EMBL" id="BBI35034.1"/>
    </source>
</evidence>
<dbReference type="AlphaFoldDB" id="A0A3T1DAI0"/>
<sequence>MRKIVDLSMDIYHGAPTFAWDPKCAVIVHNTVESIGYNISQLSMSTHQGTHLDAPFHFIDDGKTVEQLDLQACIGEAILVDLSYKQPKEPITVEDFALYEDRMTEGARVIYRTDWHKQFPNSHYFSDFPFMTIELAEWLASRKISLIGMDVPTPNPTDYSPVHHILLGADIVILEGLANLGDIGTNEFFLMAAPLRIRGRDGSPVRALAMLEVD</sequence>
<dbReference type="OrthoDB" id="9796085at2"/>
<dbReference type="SUPFAM" id="SSF102198">
    <property type="entry name" value="Putative cyclase"/>
    <property type="match status" value="1"/>
</dbReference>
<dbReference type="PANTHER" id="PTHR31118:SF12">
    <property type="entry name" value="CYCLASE-LIKE PROTEIN 2"/>
    <property type="match status" value="1"/>
</dbReference>
<gene>
    <name evidence="1" type="ORF">KCTCHS21_44330</name>
</gene>
<protein>
    <submittedName>
        <fullName evidence="1">Cyclase</fullName>
    </submittedName>
</protein>
<organism evidence="1 2">
    <name type="scientific">Cohnella abietis</name>
    <dbReference type="NCBI Taxonomy" id="2507935"/>
    <lineage>
        <taxon>Bacteria</taxon>
        <taxon>Bacillati</taxon>
        <taxon>Bacillota</taxon>
        <taxon>Bacilli</taxon>
        <taxon>Bacillales</taxon>
        <taxon>Paenibacillaceae</taxon>
        <taxon>Cohnella</taxon>
    </lineage>
</organism>
<keyword evidence="2" id="KW-1185">Reference proteome</keyword>
<dbReference type="GO" id="GO:0004061">
    <property type="term" value="F:arylformamidase activity"/>
    <property type="evidence" value="ECO:0007669"/>
    <property type="project" value="InterPro"/>
</dbReference>
<accession>A0A3T1DAI0</accession>
<proteinExistence type="predicted"/>
<dbReference type="InterPro" id="IPR037175">
    <property type="entry name" value="KFase_sf"/>
</dbReference>
<name>A0A3T1DAI0_9BACL</name>
<dbReference type="PANTHER" id="PTHR31118">
    <property type="entry name" value="CYCLASE-LIKE PROTEIN 2"/>
    <property type="match status" value="1"/>
</dbReference>
<dbReference type="Gene3D" id="3.50.30.50">
    <property type="entry name" value="Putative cyclase"/>
    <property type="match status" value="1"/>
</dbReference>
<dbReference type="GO" id="GO:0019441">
    <property type="term" value="P:L-tryptophan catabolic process to kynurenine"/>
    <property type="evidence" value="ECO:0007669"/>
    <property type="project" value="InterPro"/>
</dbReference>
<evidence type="ECO:0000313" key="2">
    <source>
        <dbReference type="Proteomes" id="UP000289856"/>
    </source>
</evidence>